<dbReference type="OrthoDB" id="3944545at2759"/>
<reference evidence="1" key="2">
    <citation type="submission" date="2021-08" db="EMBL/GenBank/DDBJ databases">
        <authorList>
            <person name="Gostincar C."/>
            <person name="Sun X."/>
            <person name="Song Z."/>
            <person name="Gunde-Cimerman N."/>
        </authorList>
    </citation>
    <scope>NUCLEOTIDE SEQUENCE</scope>
    <source>
        <strain evidence="1">EXF-9911</strain>
    </source>
</reference>
<sequence length="260" mass="29861">MAEAQDTQQVEDDGPPYPTFMERWIENNRAPRFTGGFERLIWPIQGEFPSAISVMTEPHQNTGTPQPLFDPETGEWHGIASQSITDTKVSYIEASLVNLDYWGRDWERKHMEHADPADDECEFVTYGDLENDVRPFAEQPEREDGTWSWDERSDTEILVHCCDEDRPLGKEGLTLGVRPSPGNDFVTVKDYVGAVHPWLMSTQDDILAAMRLAEVLDEEPEYPPSSEWMLSNSDYDAPRHQIIHPEEWESRNEPPRQITG</sequence>
<gene>
    <name evidence="1" type="ORF">KCU76_g11660</name>
</gene>
<evidence type="ECO:0000313" key="1">
    <source>
        <dbReference type="EMBL" id="KAG9685499.1"/>
    </source>
</evidence>
<organism evidence="1 2">
    <name type="scientific">Aureobasidium melanogenum</name>
    <name type="common">Aureobasidium pullulans var. melanogenum</name>
    <dbReference type="NCBI Taxonomy" id="46634"/>
    <lineage>
        <taxon>Eukaryota</taxon>
        <taxon>Fungi</taxon>
        <taxon>Dikarya</taxon>
        <taxon>Ascomycota</taxon>
        <taxon>Pezizomycotina</taxon>
        <taxon>Dothideomycetes</taxon>
        <taxon>Dothideomycetidae</taxon>
        <taxon>Dothideales</taxon>
        <taxon>Saccotheciaceae</taxon>
        <taxon>Aureobasidium</taxon>
    </lineage>
</organism>
<protein>
    <submittedName>
        <fullName evidence="1">Uncharacterized protein</fullName>
    </submittedName>
</protein>
<proteinExistence type="predicted"/>
<dbReference type="EMBL" id="JAHFXF010000569">
    <property type="protein sequence ID" value="KAG9685499.1"/>
    <property type="molecule type" value="Genomic_DNA"/>
</dbReference>
<reference evidence="1" key="1">
    <citation type="journal article" date="2021" name="J Fungi (Basel)">
        <title>Virulence traits and population genomics of the black yeast Aureobasidium melanogenum.</title>
        <authorList>
            <person name="Cernosa A."/>
            <person name="Sun X."/>
            <person name="Gostincar C."/>
            <person name="Fang C."/>
            <person name="Gunde-Cimerman N."/>
            <person name="Song Z."/>
        </authorList>
    </citation>
    <scope>NUCLEOTIDE SEQUENCE</scope>
    <source>
        <strain evidence="1">EXF-9911</strain>
    </source>
</reference>
<feature type="non-terminal residue" evidence="1">
    <location>
        <position position="260"/>
    </location>
</feature>
<evidence type="ECO:0000313" key="2">
    <source>
        <dbReference type="Proteomes" id="UP000779574"/>
    </source>
</evidence>
<dbReference type="AlphaFoldDB" id="A0A9P8ECL1"/>
<accession>A0A9P8ECL1</accession>
<comment type="caution">
    <text evidence="1">The sequence shown here is derived from an EMBL/GenBank/DDBJ whole genome shotgun (WGS) entry which is preliminary data.</text>
</comment>
<name>A0A9P8ECL1_AURME</name>
<dbReference type="Proteomes" id="UP000779574">
    <property type="component" value="Unassembled WGS sequence"/>
</dbReference>